<keyword evidence="4 7" id="KW-0238">DNA-binding</keyword>
<reference evidence="11 12" key="2">
    <citation type="submission" date="2024-03" db="EMBL/GenBank/DDBJ databases">
        <title>Complete genome sequence of the green alga Chloropicon roscoffensis RCC1871.</title>
        <authorList>
            <person name="Lemieux C."/>
            <person name="Pombert J.-F."/>
            <person name="Otis C."/>
            <person name="Turmel M."/>
        </authorList>
    </citation>
    <scope>NUCLEOTIDE SEQUENCE [LARGE SCALE GENOMIC DNA]</scope>
    <source>
        <strain evidence="11 12">RCC1871</strain>
    </source>
</reference>
<evidence type="ECO:0000256" key="7">
    <source>
        <dbReference type="RuleBase" id="RU003671"/>
    </source>
</evidence>
<dbReference type="InterPro" id="IPR022648">
    <property type="entry name" value="Pr_cel_nuc_antig_N"/>
</dbReference>
<dbReference type="PRINTS" id="PR00339">
    <property type="entry name" value="PCNACYCLIN"/>
</dbReference>
<feature type="domain" description="Proliferating cell nuclear antigen PCNA C-terminal" evidence="9">
    <location>
        <begin position="128"/>
        <end position="255"/>
    </location>
</feature>
<dbReference type="InterPro" id="IPR022659">
    <property type="entry name" value="Pr_cel_nuc_antig_CS"/>
</dbReference>
<dbReference type="FunFam" id="3.70.10.10:FF:000001">
    <property type="entry name" value="Proliferating cell nuclear antigen"/>
    <property type="match status" value="1"/>
</dbReference>
<dbReference type="Pfam" id="PF02747">
    <property type="entry name" value="PCNA_C"/>
    <property type="match status" value="1"/>
</dbReference>
<dbReference type="Proteomes" id="UP001472866">
    <property type="component" value="Chromosome 07"/>
</dbReference>
<dbReference type="EMBL" id="HBHZ01009272">
    <property type="protein sequence ID" value="CAE0194036.1"/>
    <property type="molecule type" value="Transcribed_RNA"/>
</dbReference>
<keyword evidence="3 7" id="KW-0235">DNA replication</keyword>
<evidence type="ECO:0000256" key="5">
    <source>
        <dbReference type="ARBA" id="ARBA00023242"/>
    </source>
</evidence>
<keyword evidence="12" id="KW-1185">Reference proteome</keyword>
<feature type="domain" description="Proliferating cell nuclear antigen PCNA N-terminal" evidence="8">
    <location>
        <begin position="1"/>
        <end position="124"/>
    </location>
</feature>
<sequence length="267" mass="29619">MFEARLLQGNLLKKVLDSIKDIITEGNFDCSPNGLSLQAMDSSHVSLIDILLESEGFEHYRCDRNIPMGLNITNLVKMLKCAGSDDIVTIKCEDKPDNVTFLFESKDNDKISDFEMKTMTIDDEHLLVPDQTYTAVVKMPSAEFQRLCRDMSAIGDTVHISVTKEGVRFSTTGDMGTANITVRPNPSADLKDEERTEVQITEPVSASFALRYLNSFTKATPLSPTVTLGMVPNLPVVVEYKIADMGHVRYYLAPKIEDEENGGAIEA</sequence>
<dbReference type="SUPFAM" id="SSF55979">
    <property type="entry name" value="DNA clamp"/>
    <property type="match status" value="2"/>
</dbReference>
<evidence type="ECO:0000256" key="6">
    <source>
        <dbReference type="RuleBase" id="RU000641"/>
    </source>
</evidence>
<comment type="function">
    <text evidence="6">This protein is an auxiliary protein of DNA polymerase delta and is involved in the control of eukaryotic DNA replication by increasing the polymerase's processivity during elongation of the leading strand.</text>
</comment>
<dbReference type="GO" id="GO:0043626">
    <property type="term" value="C:PCNA complex"/>
    <property type="evidence" value="ECO:0007669"/>
    <property type="project" value="TreeGrafter"/>
</dbReference>
<dbReference type="GO" id="GO:0030337">
    <property type="term" value="F:DNA polymerase processivity factor activity"/>
    <property type="evidence" value="ECO:0007669"/>
    <property type="project" value="InterPro"/>
</dbReference>
<dbReference type="EMBL" id="CP151507">
    <property type="protein sequence ID" value="WZN63422.1"/>
    <property type="molecule type" value="Genomic_DNA"/>
</dbReference>
<evidence type="ECO:0000256" key="4">
    <source>
        <dbReference type="ARBA" id="ARBA00023125"/>
    </source>
</evidence>
<dbReference type="GO" id="GO:0006275">
    <property type="term" value="P:regulation of DNA replication"/>
    <property type="evidence" value="ECO:0007669"/>
    <property type="project" value="InterPro"/>
</dbReference>
<dbReference type="PANTHER" id="PTHR11352">
    <property type="entry name" value="PROLIFERATING CELL NUCLEAR ANTIGEN"/>
    <property type="match status" value="1"/>
</dbReference>
<accession>A0A7S3FTN8</accession>
<evidence type="ECO:0000256" key="3">
    <source>
        <dbReference type="ARBA" id="ARBA00022705"/>
    </source>
</evidence>
<reference evidence="10" key="1">
    <citation type="submission" date="2021-01" db="EMBL/GenBank/DDBJ databases">
        <authorList>
            <person name="Corre E."/>
            <person name="Pelletier E."/>
            <person name="Niang G."/>
            <person name="Scheremetjew M."/>
            <person name="Finn R."/>
            <person name="Kale V."/>
            <person name="Holt S."/>
            <person name="Cochrane G."/>
            <person name="Meng A."/>
            <person name="Brown T."/>
            <person name="Cohen L."/>
        </authorList>
    </citation>
    <scope>NUCLEOTIDE SEQUENCE</scope>
    <source>
        <strain evidence="10">RCC1871</strain>
    </source>
</reference>
<dbReference type="GO" id="GO:0019985">
    <property type="term" value="P:translesion synthesis"/>
    <property type="evidence" value="ECO:0007669"/>
    <property type="project" value="TreeGrafter"/>
</dbReference>
<dbReference type="PROSITE" id="PS00293">
    <property type="entry name" value="PCNA_2"/>
    <property type="match status" value="1"/>
</dbReference>
<dbReference type="InterPro" id="IPR022649">
    <property type="entry name" value="Pr_cel_nuc_antig_C"/>
</dbReference>
<keyword evidence="5 6" id="KW-0539">Nucleus</keyword>
<dbReference type="GO" id="GO:0003677">
    <property type="term" value="F:DNA binding"/>
    <property type="evidence" value="ECO:0007669"/>
    <property type="project" value="UniProtKB-KW"/>
</dbReference>
<evidence type="ECO:0000313" key="11">
    <source>
        <dbReference type="EMBL" id="WZN63422.1"/>
    </source>
</evidence>
<dbReference type="Gene3D" id="3.70.10.10">
    <property type="match status" value="1"/>
</dbReference>
<name>A0A7S3FTN8_9CHLO</name>
<comment type="subcellular location">
    <subcellularLocation>
        <location evidence="1 6">Nucleus</location>
    </subcellularLocation>
</comment>
<dbReference type="GO" id="GO:0006272">
    <property type="term" value="P:leading strand elongation"/>
    <property type="evidence" value="ECO:0007669"/>
    <property type="project" value="TreeGrafter"/>
</dbReference>
<evidence type="ECO:0000256" key="2">
    <source>
        <dbReference type="ARBA" id="ARBA00010462"/>
    </source>
</evidence>
<comment type="similarity">
    <text evidence="2 7">Belongs to the PCNA family.</text>
</comment>
<evidence type="ECO:0000256" key="1">
    <source>
        <dbReference type="ARBA" id="ARBA00004123"/>
    </source>
</evidence>
<dbReference type="PROSITE" id="PS01251">
    <property type="entry name" value="PCNA_1"/>
    <property type="match status" value="1"/>
</dbReference>
<gene>
    <name evidence="10" type="ORF">CROS1456_LOCUS7127</name>
    <name evidence="11" type="ORF">HKI87_07g49710</name>
</gene>
<dbReference type="HAMAP" id="MF_00317">
    <property type="entry name" value="DNApol_clamp_arch"/>
    <property type="match status" value="1"/>
</dbReference>
<dbReference type="InterPro" id="IPR000730">
    <property type="entry name" value="Pr_cel_nuc_antig"/>
</dbReference>
<dbReference type="AlphaFoldDB" id="A0A7S3FTN8"/>
<proteinExistence type="inferred from homology"/>
<protein>
    <recommendedName>
        <fullName evidence="6">DNA sliding clamp PCNA</fullName>
    </recommendedName>
</protein>
<dbReference type="Pfam" id="PF00705">
    <property type="entry name" value="PCNA_N"/>
    <property type="match status" value="1"/>
</dbReference>
<evidence type="ECO:0000259" key="8">
    <source>
        <dbReference type="Pfam" id="PF00705"/>
    </source>
</evidence>
<dbReference type="PANTHER" id="PTHR11352:SF0">
    <property type="entry name" value="PROLIFERATING CELL NUCLEAR ANTIGEN"/>
    <property type="match status" value="1"/>
</dbReference>
<dbReference type="CDD" id="cd00577">
    <property type="entry name" value="PCNA"/>
    <property type="match status" value="1"/>
</dbReference>
<evidence type="ECO:0000313" key="10">
    <source>
        <dbReference type="EMBL" id="CAE0194036.1"/>
    </source>
</evidence>
<dbReference type="InterPro" id="IPR046938">
    <property type="entry name" value="DNA_clamp_sf"/>
</dbReference>
<evidence type="ECO:0000313" key="12">
    <source>
        <dbReference type="Proteomes" id="UP001472866"/>
    </source>
</evidence>
<organism evidence="10">
    <name type="scientific">Chloropicon roscoffensis</name>
    <dbReference type="NCBI Taxonomy" id="1461544"/>
    <lineage>
        <taxon>Eukaryota</taxon>
        <taxon>Viridiplantae</taxon>
        <taxon>Chlorophyta</taxon>
        <taxon>Chloropicophyceae</taxon>
        <taxon>Chloropicales</taxon>
        <taxon>Chloropicaceae</taxon>
        <taxon>Chloropicon</taxon>
    </lineage>
</organism>
<dbReference type="GO" id="GO:0006298">
    <property type="term" value="P:mismatch repair"/>
    <property type="evidence" value="ECO:0007669"/>
    <property type="project" value="TreeGrafter"/>
</dbReference>
<evidence type="ECO:0000259" key="9">
    <source>
        <dbReference type="Pfam" id="PF02747"/>
    </source>
</evidence>
<dbReference type="NCBIfam" id="TIGR00590">
    <property type="entry name" value="pcna"/>
    <property type="match status" value="1"/>
</dbReference>